<dbReference type="CDD" id="cd00431">
    <property type="entry name" value="cysteine_hydrolases"/>
    <property type="match status" value="1"/>
</dbReference>
<dbReference type="Pfam" id="PF00857">
    <property type="entry name" value="Isochorismatase"/>
    <property type="match status" value="1"/>
</dbReference>
<dbReference type="InterPro" id="IPR036380">
    <property type="entry name" value="Isochorismatase-like_sf"/>
</dbReference>
<feature type="domain" description="Isochorismatase-like" evidence="1">
    <location>
        <begin position="20"/>
        <end position="166"/>
    </location>
</feature>
<dbReference type="PANTHER" id="PTHR47297">
    <property type="match status" value="1"/>
</dbReference>
<dbReference type="GO" id="GO:0019365">
    <property type="term" value="P:pyridine nucleotide salvage"/>
    <property type="evidence" value="ECO:0007669"/>
    <property type="project" value="InterPro"/>
</dbReference>
<dbReference type="InterPro" id="IPR000868">
    <property type="entry name" value="Isochorismatase-like_dom"/>
</dbReference>
<keyword evidence="3" id="KW-1185">Reference proteome</keyword>
<proteinExistence type="predicted"/>
<gene>
    <name evidence="2" type="ORF">NCTC10181_00220</name>
</gene>
<reference evidence="2 3" key="1">
    <citation type="submission" date="2019-01" db="EMBL/GenBank/DDBJ databases">
        <authorList>
            <consortium name="Pathogen Informatics"/>
        </authorList>
    </citation>
    <scope>NUCLEOTIDE SEQUENCE [LARGE SCALE GENOMIC DNA]</scope>
    <source>
        <strain evidence="2 3">NCTC10181</strain>
    </source>
</reference>
<dbReference type="AlphaFoldDB" id="A0A449B1E5"/>
<dbReference type="EMBL" id="LR215036">
    <property type="protein sequence ID" value="VEU74383.1"/>
    <property type="molecule type" value="Genomic_DNA"/>
</dbReference>
<dbReference type="SUPFAM" id="SSF52499">
    <property type="entry name" value="Isochorismatase-like hydrolases"/>
    <property type="match status" value="1"/>
</dbReference>
<organism evidence="2 3">
    <name type="scientific">Mycoplasmopsis citelli</name>
    <dbReference type="NCBI Taxonomy" id="171281"/>
    <lineage>
        <taxon>Bacteria</taxon>
        <taxon>Bacillati</taxon>
        <taxon>Mycoplasmatota</taxon>
        <taxon>Mycoplasmoidales</taxon>
        <taxon>Metamycoplasmataceae</taxon>
        <taxon>Mycoplasmopsis</taxon>
    </lineage>
</organism>
<evidence type="ECO:0000313" key="3">
    <source>
        <dbReference type="Proteomes" id="UP000290985"/>
    </source>
</evidence>
<evidence type="ECO:0000259" key="1">
    <source>
        <dbReference type="Pfam" id="PF00857"/>
    </source>
</evidence>
<name>A0A449B1E5_9BACT</name>
<dbReference type="KEGG" id="mcit:NCTC10181_00220"/>
<accession>A0A449B1E5</accession>
<evidence type="ECO:0000313" key="2">
    <source>
        <dbReference type="EMBL" id="VEU74383.1"/>
    </source>
</evidence>
<dbReference type="GO" id="GO:0008936">
    <property type="term" value="F:nicotinamidase activity"/>
    <property type="evidence" value="ECO:0007669"/>
    <property type="project" value="InterPro"/>
</dbReference>
<dbReference type="Gene3D" id="3.40.50.850">
    <property type="entry name" value="Isochorismatase-like"/>
    <property type="match status" value="1"/>
</dbReference>
<sequence>MLNGFAKFGPLSSDNVKKIIPSIYEELRKGDDVIFVSDAHYENDLEMCVYPLHCQKNSEEAQIVSELHEFVNDKNSFYKNTTNAFWELIALNIWNEYDQFLIVGCCTDICILQLALTMRTYFNKINMDKDIVVNANLVATYDSLEHNADQYHEFALKLMQQAGVKIV</sequence>
<dbReference type="PANTHER" id="PTHR47297:SF2">
    <property type="entry name" value="OS02G0606800 PROTEIN"/>
    <property type="match status" value="1"/>
</dbReference>
<dbReference type="InterPro" id="IPR044717">
    <property type="entry name" value="NIC1"/>
</dbReference>
<dbReference type="Proteomes" id="UP000290985">
    <property type="component" value="Chromosome"/>
</dbReference>
<protein>
    <submittedName>
        <fullName evidence="2">Amidase from nicotinamidase family</fullName>
    </submittedName>
</protein>